<sequence>MKSAPNLALVGPMGAGKSSVAAILAGRTGLERVDVDAEVERVAGTSVTAIFGHSGEAAFRELEAAALQRLLQGSGLLVATGGGAVLDPTSRALLAERAFVVHLHATPAEQMARLAGDTSRPLLQGHDAAARLEQLARERDPLYAAVADLRVDTAGSTPGQVASRIRAALEGRWRGVAA</sequence>
<evidence type="ECO:0000256" key="5">
    <source>
        <dbReference type="ARBA" id="ARBA00022679"/>
    </source>
</evidence>
<dbReference type="PRINTS" id="PR01100">
    <property type="entry name" value="SHIKIMTKNASE"/>
</dbReference>
<dbReference type="GO" id="GO:0008652">
    <property type="term" value="P:amino acid biosynthetic process"/>
    <property type="evidence" value="ECO:0007669"/>
    <property type="project" value="UniProtKB-KW"/>
</dbReference>
<comment type="similarity">
    <text evidence="2 11">Belongs to the shikimate kinase family.</text>
</comment>
<evidence type="ECO:0000256" key="4">
    <source>
        <dbReference type="ARBA" id="ARBA00022605"/>
    </source>
</evidence>
<dbReference type="SUPFAM" id="SSF52540">
    <property type="entry name" value="P-loop containing nucleoside triphosphate hydrolases"/>
    <property type="match status" value="1"/>
</dbReference>
<proteinExistence type="inferred from homology"/>
<dbReference type="AlphaFoldDB" id="A0A0A0M9Z4"/>
<feature type="binding site" evidence="11">
    <location>
        <begin position="14"/>
        <end position="19"/>
    </location>
    <ligand>
        <name>ATP</name>
        <dbReference type="ChEBI" id="CHEBI:30616"/>
    </ligand>
</feature>
<keyword evidence="11" id="KW-0963">Cytoplasm</keyword>
<dbReference type="PANTHER" id="PTHR21087:SF16">
    <property type="entry name" value="SHIKIMATE KINASE 1, CHLOROPLASTIC"/>
    <property type="match status" value="1"/>
</dbReference>
<accession>A0A0A0M9Z4</accession>
<evidence type="ECO:0000256" key="1">
    <source>
        <dbReference type="ARBA" id="ARBA00004842"/>
    </source>
</evidence>
<dbReference type="PROSITE" id="PS01128">
    <property type="entry name" value="SHIKIMATE_KINASE"/>
    <property type="match status" value="1"/>
</dbReference>
<dbReference type="UniPathway" id="UPA00053">
    <property type="reaction ID" value="UER00088"/>
</dbReference>
<keyword evidence="8 11" id="KW-0067">ATP-binding</keyword>
<gene>
    <name evidence="11 12" type="primary">aroK</name>
    <name evidence="12" type="ORF">N791_03500</name>
</gene>
<comment type="caution">
    <text evidence="12">The sequence shown here is derived from an EMBL/GenBank/DDBJ whole genome shotgun (WGS) entry which is preliminary data.</text>
</comment>
<reference evidence="12 13" key="1">
    <citation type="submission" date="2013-08" db="EMBL/GenBank/DDBJ databases">
        <title>Genomic analysis of Lysobacter defluvii.</title>
        <authorList>
            <person name="Wang Q."/>
            <person name="Wang G."/>
        </authorList>
    </citation>
    <scope>NUCLEOTIDE SEQUENCE [LARGE SCALE GENOMIC DNA]</scope>
    <source>
        <strain evidence="12 13">IMMIB APB-9</strain>
    </source>
</reference>
<evidence type="ECO:0000256" key="7">
    <source>
        <dbReference type="ARBA" id="ARBA00022777"/>
    </source>
</evidence>
<feature type="binding site" evidence="11">
    <location>
        <position position="82"/>
    </location>
    <ligand>
        <name>substrate</name>
    </ligand>
</feature>
<feature type="binding site" evidence="11">
    <location>
        <position position="18"/>
    </location>
    <ligand>
        <name>Mg(2+)</name>
        <dbReference type="ChEBI" id="CHEBI:18420"/>
    </ligand>
</feature>
<keyword evidence="9 11" id="KW-0057">Aromatic amino acid biosynthesis</keyword>
<evidence type="ECO:0000313" key="12">
    <source>
        <dbReference type="EMBL" id="KGO97931.1"/>
    </source>
</evidence>
<comment type="cofactor">
    <cofactor evidence="11">
        <name>Mg(2+)</name>
        <dbReference type="ChEBI" id="CHEBI:18420"/>
    </cofactor>
    <text evidence="11">Binds 1 Mg(2+) ion per subunit.</text>
</comment>
<keyword evidence="11" id="KW-0460">Magnesium</keyword>
<dbReference type="InterPro" id="IPR000623">
    <property type="entry name" value="Shikimate_kinase/TSH1"/>
</dbReference>
<evidence type="ECO:0000256" key="3">
    <source>
        <dbReference type="ARBA" id="ARBA00012154"/>
    </source>
</evidence>
<organism evidence="12 13">
    <name type="scientific">Lysobacter defluvii IMMIB APB-9 = DSM 18482</name>
    <dbReference type="NCBI Taxonomy" id="1385515"/>
    <lineage>
        <taxon>Bacteria</taxon>
        <taxon>Pseudomonadati</taxon>
        <taxon>Pseudomonadota</taxon>
        <taxon>Gammaproteobacteria</taxon>
        <taxon>Lysobacterales</taxon>
        <taxon>Lysobacteraceae</taxon>
        <taxon>Novilysobacter</taxon>
    </lineage>
</organism>
<dbReference type="OrthoDB" id="9800332at2"/>
<keyword evidence="6 11" id="KW-0547">Nucleotide-binding</keyword>
<dbReference type="GO" id="GO:0005524">
    <property type="term" value="F:ATP binding"/>
    <property type="evidence" value="ECO:0007669"/>
    <property type="project" value="UniProtKB-UniRule"/>
</dbReference>
<dbReference type="InterPro" id="IPR027417">
    <property type="entry name" value="P-loop_NTPase"/>
</dbReference>
<dbReference type="Proteomes" id="UP000030003">
    <property type="component" value="Unassembled WGS sequence"/>
</dbReference>
<protein>
    <recommendedName>
        <fullName evidence="3 11">Shikimate kinase</fullName>
        <shortName evidence="11">SK</shortName>
        <ecNumber evidence="3 11">2.7.1.71</ecNumber>
    </recommendedName>
</protein>
<dbReference type="InterPro" id="IPR031322">
    <property type="entry name" value="Shikimate/glucono_kinase"/>
</dbReference>
<dbReference type="EC" id="2.7.1.71" evidence="3 11"/>
<keyword evidence="7 11" id="KW-0418">Kinase</keyword>
<evidence type="ECO:0000256" key="11">
    <source>
        <dbReference type="HAMAP-Rule" id="MF_00109"/>
    </source>
</evidence>
<dbReference type="CDD" id="cd00464">
    <property type="entry name" value="SK"/>
    <property type="match status" value="1"/>
</dbReference>
<feature type="binding site" evidence="11">
    <location>
        <position position="120"/>
    </location>
    <ligand>
        <name>ATP</name>
        <dbReference type="ChEBI" id="CHEBI:30616"/>
    </ligand>
</feature>
<dbReference type="RefSeq" id="WP_027069293.1">
    <property type="nucleotide sequence ID" value="NZ_AUHT01000005.1"/>
</dbReference>
<dbReference type="GO" id="GO:0004765">
    <property type="term" value="F:shikimate kinase activity"/>
    <property type="evidence" value="ECO:0007669"/>
    <property type="project" value="UniProtKB-UniRule"/>
</dbReference>
<comment type="subunit">
    <text evidence="11">Monomer.</text>
</comment>
<comment type="function">
    <text evidence="11">Catalyzes the specific phosphorylation of the 3-hydroxyl group of shikimic acid using ATP as a cosubstrate.</text>
</comment>
<keyword evidence="13" id="KW-1185">Reference proteome</keyword>
<evidence type="ECO:0000313" key="13">
    <source>
        <dbReference type="Proteomes" id="UP000030003"/>
    </source>
</evidence>
<dbReference type="GO" id="GO:0000287">
    <property type="term" value="F:magnesium ion binding"/>
    <property type="evidence" value="ECO:0007669"/>
    <property type="project" value="UniProtKB-UniRule"/>
</dbReference>
<feature type="binding site" evidence="11">
    <location>
        <position position="60"/>
    </location>
    <ligand>
        <name>substrate</name>
    </ligand>
</feature>
<keyword evidence="4 11" id="KW-0028">Amino-acid biosynthesis</keyword>
<comment type="subcellular location">
    <subcellularLocation>
        <location evidence="11">Cytoplasm</location>
    </subcellularLocation>
</comment>
<name>A0A0A0M9Z4_9GAMM</name>
<keyword evidence="5 11" id="KW-0808">Transferase</keyword>
<dbReference type="GO" id="GO:0005829">
    <property type="term" value="C:cytosol"/>
    <property type="evidence" value="ECO:0007669"/>
    <property type="project" value="TreeGrafter"/>
</dbReference>
<comment type="caution">
    <text evidence="11">Lacks conserved residue(s) required for the propagation of feature annotation.</text>
</comment>
<dbReference type="eggNOG" id="COG0703">
    <property type="taxonomic scope" value="Bacteria"/>
</dbReference>
<dbReference type="Gene3D" id="3.40.50.300">
    <property type="entry name" value="P-loop containing nucleotide triphosphate hydrolases"/>
    <property type="match status" value="1"/>
</dbReference>
<evidence type="ECO:0000256" key="9">
    <source>
        <dbReference type="ARBA" id="ARBA00023141"/>
    </source>
</evidence>
<keyword evidence="11" id="KW-0479">Metal-binding</keyword>
<evidence type="ECO:0000256" key="8">
    <source>
        <dbReference type="ARBA" id="ARBA00022840"/>
    </source>
</evidence>
<dbReference type="GO" id="GO:0009073">
    <property type="term" value="P:aromatic amino acid family biosynthetic process"/>
    <property type="evidence" value="ECO:0007669"/>
    <property type="project" value="UniProtKB-KW"/>
</dbReference>
<dbReference type="PANTHER" id="PTHR21087">
    <property type="entry name" value="SHIKIMATE KINASE"/>
    <property type="match status" value="1"/>
</dbReference>
<dbReference type="HAMAP" id="MF_00109">
    <property type="entry name" value="Shikimate_kinase"/>
    <property type="match status" value="1"/>
</dbReference>
<evidence type="ECO:0000256" key="10">
    <source>
        <dbReference type="ARBA" id="ARBA00048567"/>
    </source>
</evidence>
<dbReference type="Pfam" id="PF01202">
    <property type="entry name" value="SKI"/>
    <property type="match status" value="1"/>
</dbReference>
<comment type="catalytic activity">
    <reaction evidence="10 11">
        <text>shikimate + ATP = 3-phosphoshikimate + ADP + H(+)</text>
        <dbReference type="Rhea" id="RHEA:13121"/>
        <dbReference type="ChEBI" id="CHEBI:15378"/>
        <dbReference type="ChEBI" id="CHEBI:30616"/>
        <dbReference type="ChEBI" id="CHEBI:36208"/>
        <dbReference type="ChEBI" id="CHEBI:145989"/>
        <dbReference type="ChEBI" id="CHEBI:456216"/>
        <dbReference type="EC" id="2.7.1.71"/>
    </reaction>
</comment>
<dbReference type="InterPro" id="IPR023000">
    <property type="entry name" value="Shikimate_kinase_CS"/>
</dbReference>
<dbReference type="GO" id="GO:0009423">
    <property type="term" value="P:chorismate biosynthetic process"/>
    <property type="evidence" value="ECO:0007669"/>
    <property type="project" value="UniProtKB-UniRule"/>
</dbReference>
<comment type="pathway">
    <text evidence="1 11">Metabolic intermediate biosynthesis; chorismate biosynthesis; chorismate from D-erythrose 4-phosphate and phosphoenolpyruvate: step 5/7.</text>
</comment>
<feature type="binding site" evidence="11">
    <location>
        <position position="36"/>
    </location>
    <ligand>
        <name>substrate</name>
    </ligand>
</feature>
<evidence type="ECO:0000256" key="2">
    <source>
        <dbReference type="ARBA" id="ARBA00006997"/>
    </source>
</evidence>
<evidence type="ECO:0000256" key="6">
    <source>
        <dbReference type="ARBA" id="ARBA00022741"/>
    </source>
</evidence>
<dbReference type="STRING" id="1385515.GCA_000423325_00816"/>
<feature type="binding site" evidence="11">
    <location>
        <position position="139"/>
    </location>
    <ligand>
        <name>substrate</name>
    </ligand>
</feature>
<dbReference type="EMBL" id="AVBH01000165">
    <property type="protein sequence ID" value="KGO97931.1"/>
    <property type="molecule type" value="Genomic_DNA"/>
</dbReference>